<reference evidence="8" key="1">
    <citation type="submission" date="2023-05" db="EMBL/GenBank/DDBJ databases">
        <title>Genome and transcriptome analyses reveal genes involved in the formation of fine ridges on petal epidermal cells in Hibiscus trionum.</title>
        <authorList>
            <person name="Koshimizu S."/>
            <person name="Masuda S."/>
            <person name="Ishii T."/>
            <person name="Shirasu K."/>
            <person name="Hoshino A."/>
            <person name="Arita M."/>
        </authorList>
    </citation>
    <scope>NUCLEOTIDE SEQUENCE</scope>
    <source>
        <strain evidence="8">Hamamatsu line</strain>
    </source>
</reference>
<dbReference type="GO" id="GO:0008270">
    <property type="term" value="F:zinc ion binding"/>
    <property type="evidence" value="ECO:0007669"/>
    <property type="project" value="UniProtKB-KW"/>
</dbReference>
<keyword evidence="9" id="KW-1185">Reference proteome</keyword>
<dbReference type="GO" id="GO:0061630">
    <property type="term" value="F:ubiquitin protein ligase activity"/>
    <property type="evidence" value="ECO:0007669"/>
    <property type="project" value="UniProtKB-EC"/>
</dbReference>
<evidence type="ECO:0000256" key="5">
    <source>
        <dbReference type="ARBA" id="ARBA00023242"/>
    </source>
</evidence>
<dbReference type="Proteomes" id="UP001165190">
    <property type="component" value="Unassembled WGS sequence"/>
</dbReference>
<dbReference type="InterPro" id="IPR013956">
    <property type="entry name" value="E3_ubiquit_lig_Bre1"/>
</dbReference>
<dbReference type="GO" id="GO:0016567">
    <property type="term" value="P:protein ubiquitination"/>
    <property type="evidence" value="ECO:0007669"/>
    <property type="project" value="UniProtKB-UniRule"/>
</dbReference>
<evidence type="ECO:0000256" key="6">
    <source>
        <dbReference type="RuleBase" id="RU365038"/>
    </source>
</evidence>
<evidence type="ECO:0000256" key="1">
    <source>
        <dbReference type="ARBA" id="ARBA00004123"/>
    </source>
</evidence>
<keyword evidence="3 6" id="KW-0863">Zinc-finger</keyword>
<gene>
    <name evidence="8" type="ORF">HRI_005024100</name>
</gene>
<sequence>MAWREKELNIKNDIADVFQRSLAVSNSRPSYLGAEIERQIDERKRVEAKLEEASREPGRKQIIADFKSLLSSFPEAMSSMQSQLVKYKEATADIHSLRADVQSLSNILDRKAKECKNLSVRYDEQVAEMRKLQAMVQDLKDSDVEMKLILEMYRHEFTYSRDIMEARDSEYKA</sequence>
<evidence type="ECO:0000256" key="7">
    <source>
        <dbReference type="SAM" id="Coils"/>
    </source>
</evidence>
<accession>A0A9W7JHP1</accession>
<keyword evidence="6" id="KW-0808">Transferase</keyword>
<dbReference type="AlphaFoldDB" id="A0A9W7JHP1"/>
<dbReference type="GO" id="GO:0005634">
    <property type="term" value="C:nucleus"/>
    <property type="evidence" value="ECO:0007669"/>
    <property type="project" value="UniProtKB-SubCell"/>
</dbReference>
<comment type="similarity">
    <text evidence="6">Belongs to the BRE1 family.</text>
</comment>
<dbReference type="PANTHER" id="PTHR23163">
    <property type="entry name" value="RING FINGER PROTEIN-RELATED"/>
    <property type="match status" value="1"/>
</dbReference>
<evidence type="ECO:0000256" key="3">
    <source>
        <dbReference type="ARBA" id="ARBA00022771"/>
    </source>
</evidence>
<keyword evidence="2 6" id="KW-0479">Metal-binding</keyword>
<keyword evidence="6" id="KW-0833">Ubl conjugation pathway</keyword>
<name>A0A9W7JHP1_HIBTR</name>
<dbReference type="GO" id="GO:0006325">
    <property type="term" value="P:chromatin organization"/>
    <property type="evidence" value="ECO:0007669"/>
    <property type="project" value="UniProtKB-KW"/>
</dbReference>
<feature type="coiled-coil region" evidence="7">
    <location>
        <begin position="87"/>
        <end position="142"/>
    </location>
</feature>
<organism evidence="8 9">
    <name type="scientific">Hibiscus trionum</name>
    <name type="common">Flower of an hour</name>
    <dbReference type="NCBI Taxonomy" id="183268"/>
    <lineage>
        <taxon>Eukaryota</taxon>
        <taxon>Viridiplantae</taxon>
        <taxon>Streptophyta</taxon>
        <taxon>Embryophyta</taxon>
        <taxon>Tracheophyta</taxon>
        <taxon>Spermatophyta</taxon>
        <taxon>Magnoliopsida</taxon>
        <taxon>eudicotyledons</taxon>
        <taxon>Gunneridae</taxon>
        <taxon>Pentapetalae</taxon>
        <taxon>rosids</taxon>
        <taxon>malvids</taxon>
        <taxon>Malvales</taxon>
        <taxon>Malvaceae</taxon>
        <taxon>Malvoideae</taxon>
        <taxon>Hibiscus</taxon>
    </lineage>
</organism>
<comment type="pathway">
    <text evidence="6">Protein modification; protein ubiquitination.</text>
</comment>
<evidence type="ECO:0000256" key="2">
    <source>
        <dbReference type="ARBA" id="ARBA00022723"/>
    </source>
</evidence>
<dbReference type="EC" id="2.3.2.27" evidence="6"/>
<dbReference type="GO" id="GO:0033503">
    <property type="term" value="C:HULC complex"/>
    <property type="evidence" value="ECO:0007669"/>
    <property type="project" value="TreeGrafter"/>
</dbReference>
<comment type="catalytic activity">
    <reaction evidence="6">
        <text>S-ubiquitinyl-[E2 ubiquitin-conjugating enzyme]-L-cysteine + [acceptor protein]-L-lysine = [E2 ubiquitin-conjugating enzyme]-L-cysteine + N(6)-ubiquitinyl-[acceptor protein]-L-lysine.</text>
        <dbReference type="EC" id="2.3.2.27"/>
    </reaction>
</comment>
<dbReference type="OrthoDB" id="10266039at2759"/>
<proteinExistence type="inferred from homology"/>
<comment type="caution">
    <text evidence="8">The sequence shown here is derived from an EMBL/GenBank/DDBJ whole genome shotgun (WGS) entry which is preliminary data.</text>
</comment>
<comment type="subcellular location">
    <subcellularLocation>
        <location evidence="1 6">Nucleus</location>
    </subcellularLocation>
</comment>
<evidence type="ECO:0000313" key="9">
    <source>
        <dbReference type="Proteomes" id="UP001165190"/>
    </source>
</evidence>
<dbReference type="PANTHER" id="PTHR23163:SF0">
    <property type="entry name" value="E3 UBIQUITIN-PROTEIN LIGASE BRE1"/>
    <property type="match status" value="1"/>
</dbReference>
<protein>
    <recommendedName>
        <fullName evidence="6">E3 ubiquitin protein ligase</fullName>
        <ecNumber evidence="6">2.3.2.27</ecNumber>
    </recommendedName>
</protein>
<evidence type="ECO:0000256" key="4">
    <source>
        <dbReference type="ARBA" id="ARBA00022833"/>
    </source>
</evidence>
<keyword evidence="6 7" id="KW-0175">Coiled coil</keyword>
<keyword evidence="4 6" id="KW-0862">Zinc</keyword>
<evidence type="ECO:0000313" key="8">
    <source>
        <dbReference type="EMBL" id="GMJ13549.1"/>
    </source>
</evidence>
<keyword evidence="5 6" id="KW-0539">Nucleus</keyword>
<keyword evidence="6" id="KW-0156">Chromatin regulator</keyword>
<dbReference type="EMBL" id="BSYR01000065">
    <property type="protein sequence ID" value="GMJ13549.1"/>
    <property type="molecule type" value="Genomic_DNA"/>
</dbReference>